<feature type="transmembrane region" description="Helical" evidence="7">
    <location>
        <begin position="100"/>
        <end position="120"/>
    </location>
</feature>
<protein>
    <submittedName>
        <fullName evidence="8">MFS transporter</fullName>
    </submittedName>
</protein>
<comment type="subcellular location">
    <subcellularLocation>
        <location evidence="1">Membrane</location>
        <topology evidence="1">Multi-pass membrane protein</topology>
    </subcellularLocation>
</comment>
<accession>A0AAD8YDQ2</accession>
<proteinExistence type="predicted"/>
<evidence type="ECO:0000313" key="8">
    <source>
        <dbReference type="EMBL" id="KAK1744609.1"/>
    </source>
</evidence>
<feature type="transmembrane region" description="Helical" evidence="7">
    <location>
        <begin position="469"/>
        <end position="488"/>
    </location>
</feature>
<feature type="transmembrane region" description="Helical" evidence="7">
    <location>
        <begin position="294"/>
        <end position="318"/>
    </location>
</feature>
<evidence type="ECO:0000256" key="4">
    <source>
        <dbReference type="ARBA" id="ARBA00022989"/>
    </source>
</evidence>
<dbReference type="PANTHER" id="PTHR23504">
    <property type="entry name" value="MAJOR FACILITATOR SUPERFAMILY DOMAIN-CONTAINING PROTEIN 10"/>
    <property type="match status" value="1"/>
</dbReference>
<keyword evidence="4 7" id="KW-1133">Transmembrane helix</keyword>
<keyword evidence="5 7" id="KW-0472">Membrane</keyword>
<dbReference type="InterPro" id="IPR036259">
    <property type="entry name" value="MFS_trans_sf"/>
</dbReference>
<dbReference type="Proteomes" id="UP001224775">
    <property type="component" value="Unassembled WGS sequence"/>
</dbReference>
<feature type="transmembrane region" description="Helical" evidence="7">
    <location>
        <begin position="166"/>
        <end position="184"/>
    </location>
</feature>
<organism evidence="8 9">
    <name type="scientific">Skeletonema marinoi</name>
    <dbReference type="NCBI Taxonomy" id="267567"/>
    <lineage>
        <taxon>Eukaryota</taxon>
        <taxon>Sar</taxon>
        <taxon>Stramenopiles</taxon>
        <taxon>Ochrophyta</taxon>
        <taxon>Bacillariophyta</taxon>
        <taxon>Coscinodiscophyceae</taxon>
        <taxon>Thalassiosirophycidae</taxon>
        <taxon>Thalassiosirales</taxon>
        <taxon>Skeletonemataceae</taxon>
        <taxon>Skeletonema</taxon>
        <taxon>Skeletonema marinoi-dohrnii complex</taxon>
    </lineage>
</organism>
<feature type="transmembrane region" description="Helical" evidence="7">
    <location>
        <begin position="500"/>
        <end position="520"/>
    </location>
</feature>
<evidence type="ECO:0000256" key="2">
    <source>
        <dbReference type="ARBA" id="ARBA00022448"/>
    </source>
</evidence>
<keyword evidence="2" id="KW-0813">Transport</keyword>
<evidence type="ECO:0000256" key="5">
    <source>
        <dbReference type="ARBA" id="ARBA00023136"/>
    </source>
</evidence>
<evidence type="ECO:0000256" key="1">
    <source>
        <dbReference type="ARBA" id="ARBA00004141"/>
    </source>
</evidence>
<dbReference type="GO" id="GO:0016020">
    <property type="term" value="C:membrane"/>
    <property type="evidence" value="ECO:0007669"/>
    <property type="project" value="UniProtKB-SubCell"/>
</dbReference>
<dbReference type="SUPFAM" id="SSF103473">
    <property type="entry name" value="MFS general substrate transporter"/>
    <property type="match status" value="1"/>
</dbReference>
<feature type="region of interest" description="Disordered" evidence="6">
    <location>
        <begin position="1"/>
        <end position="22"/>
    </location>
</feature>
<dbReference type="Gene3D" id="1.20.1250.20">
    <property type="entry name" value="MFS general substrate transporter like domains"/>
    <property type="match status" value="1"/>
</dbReference>
<evidence type="ECO:0000256" key="3">
    <source>
        <dbReference type="ARBA" id="ARBA00022692"/>
    </source>
</evidence>
<feature type="transmembrane region" description="Helical" evidence="7">
    <location>
        <begin position="260"/>
        <end position="282"/>
    </location>
</feature>
<evidence type="ECO:0000256" key="6">
    <source>
        <dbReference type="SAM" id="MobiDB-lite"/>
    </source>
</evidence>
<feature type="transmembrane region" description="Helical" evidence="7">
    <location>
        <begin position="540"/>
        <end position="560"/>
    </location>
</feature>
<keyword evidence="3 7" id="KW-0812">Transmembrane</keyword>
<feature type="transmembrane region" description="Helical" evidence="7">
    <location>
        <begin position="132"/>
        <end position="154"/>
    </location>
</feature>
<evidence type="ECO:0000256" key="7">
    <source>
        <dbReference type="SAM" id="Phobius"/>
    </source>
</evidence>
<keyword evidence="9" id="KW-1185">Reference proteome</keyword>
<evidence type="ECO:0000313" key="9">
    <source>
        <dbReference type="Proteomes" id="UP001224775"/>
    </source>
</evidence>
<feature type="compositionally biased region" description="Polar residues" evidence="6">
    <location>
        <begin position="343"/>
        <end position="356"/>
    </location>
</feature>
<reference evidence="8" key="1">
    <citation type="submission" date="2023-06" db="EMBL/GenBank/DDBJ databases">
        <title>Survivors Of The Sea: Transcriptome response of Skeletonema marinoi to long-term dormancy.</title>
        <authorList>
            <person name="Pinder M.I.M."/>
            <person name="Kourtchenko O."/>
            <person name="Robertson E.K."/>
            <person name="Larsson T."/>
            <person name="Maumus F."/>
            <person name="Osuna-Cruz C.M."/>
            <person name="Vancaester E."/>
            <person name="Stenow R."/>
            <person name="Vandepoele K."/>
            <person name="Ploug H."/>
            <person name="Bruchert V."/>
            <person name="Godhe A."/>
            <person name="Topel M."/>
        </authorList>
    </citation>
    <scope>NUCLEOTIDE SEQUENCE</scope>
    <source>
        <strain evidence="8">R05AC</strain>
    </source>
</reference>
<feature type="region of interest" description="Disordered" evidence="6">
    <location>
        <begin position="42"/>
        <end position="68"/>
    </location>
</feature>
<dbReference type="PANTHER" id="PTHR23504:SF1">
    <property type="entry name" value="GH21943P-RELATED"/>
    <property type="match status" value="1"/>
</dbReference>
<dbReference type="EMBL" id="JATAAI010000007">
    <property type="protein sequence ID" value="KAK1744609.1"/>
    <property type="molecule type" value="Genomic_DNA"/>
</dbReference>
<dbReference type="InterPro" id="IPR011701">
    <property type="entry name" value="MFS"/>
</dbReference>
<gene>
    <name evidence="8" type="ORF">QTG54_005142</name>
</gene>
<comment type="caution">
    <text evidence="8">The sequence shown here is derived from an EMBL/GenBank/DDBJ whole genome shotgun (WGS) entry which is preliminary data.</text>
</comment>
<dbReference type="AlphaFoldDB" id="A0AAD8YDQ2"/>
<name>A0AAD8YDQ2_9STRA</name>
<dbReference type="Pfam" id="PF07690">
    <property type="entry name" value="MFS_1"/>
    <property type="match status" value="1"/>
</dbReference>
<feature type="region of interest" description="Disordered" evidence="6">
    <location>
        <begin position="337"/>
        <end position="356"/>
    </location>
</feature>
<dbReference type="PRINTS" id="PR01035">
    <property type="entry name" value="TCRTETA"/>
</dbReference>
<dbReference type="GO" id="GO:0022857">
    <property type="term" value="F:transmembrane transporter activity"/>
    <property type="evidence" value="ECO:0007669"/>
    <property type="project" value="InterPro"/>
</dbReference>
<feature type="transmembrane region" description="Helical" evidence="7">
    <location>
        <begin position="367"/>
        <end position="386"/>
    </location>
</feature>
<dbReference type="InterPro" id="IPR001958">
    <property type="entry name" value="Tet-R_TetA/multi-R_MdtG-like"/>
</dbReference>
<sequence length="669" mass="72938">MTTSNTMITRQRPTAAATQSEDNSSFNDLGIIYRDHKIIDEDNAPINNNQPLSIDDGNTNDHHQHSSQDYFYDEDSESGFTSFQRHPSYTPQIYINQPHLAVLPVLLLEFLALALTRAVLPSLLLKRYGSRTYIIMGGAECIRGIFAFFACPLFGKLSDIWGRRPCLLITVMGTLAPVCSLAFWKPDGGGYDQSSIDTTATELSDNLAALETADHLLDGVDAGDASPEGGSWFPTLLFGMDYYSDQLSINILPSLHRIDLFVILFALSGVFASTFTLTFAYISDVVKDRDGRVAAYGLALATFGLSFTVGPLLGGYLANVDDDGKGQGGRSFLKLLNTDDNESSSSSPTEHYEQSTGEIHPIGQHRVFVMTLILTVLDLFYIYFILPESLNYSKRNEFENSVSASASASSEMGDISTTAIADNSSSSNVAFQGGVGVSRRASSSWWNPFESIRYLTTDPLLSSIGRITILYYTALHAVVSTLILYAARQFHLGPHRLGELMAALGLSTMLSEAVLVRIAIPALGEPRSMRLGLMSFTLQCMLLAVAGSPWQLFFCAILAIPGNLVYPSISSLVSTSVEPQMVGRALGSINGVKSLTEGVGPLIFGTLLTISETHSLPGWPYFIAAVMSALAWHATKALPGESTERTEYFMGREKVDYEEMQPFNETNNA</sequence>